<dbReference type="GO" id="GO:0045493">
    <property type="term" value="P:xylan catabolic process"/>
    <property type="evidence" value="ECO:0007669"/>
    <property type="project" value="InterPro"/>
</dbReference>
<dbReference type="Gene3D" id="3.40.50.1700">
    <property type="entry name" value="Glycoside hydrolase family 3 C-terminal domain"/>
    <property type="match status" value="1"/>
</dbReference>
<dbReference type="PRINTS" id="PR00133">
    <property type="entry name" value="GLHYDRLASE3"/>
</dbReference>
<dbReference type="PANTHER" id="PTHR42721">
    <property type="entry name" value="SUGAR HYDROLASE-RELATED"/>
    <property type="match status" value="1"/>
</dbReference>
<keyword evidence="3" id="KW-0378">Hydrolase</keyword>
<evidence type="ECO:0000256" key="4">
    <source>
        <dbReference type="ARBA" id="ARBA00023295"/>
    </source>
</evidence>
<dbReference type="InterPro" id="IPR002772">
    <property type="entry name" value="Glyco_hydro_3_C"/>
</dbReference>
<evidence type="ECO:0000256" key="3">
    <source>
        <dbReference type="ARBA" id="ARBA00022801"/>
    </source>
</evidence>
<dbReference type="InterPro" id="IPR036962">
    <property type="entry name" value="Glyco_hydro_3_N_sf"/>
</dbReference>
<evidence type="ECO:0000256" key="1">
    <source>
        <dbReference type="ARBA" id="ARBA00005336"/>
    </source>
</evidence>
<dbReference type="GO" id="GO:0031222">
    <property type="term" value="P:arabinan catabolic process"/>
    <property type="evidence" value="ECO:0007669"/>
    <property type="project" value="TreeGrafter"/>
</dbReference>
<dbReference type="InterPro" id="IPR026891">
    <property type="entry name" value="Fn3-like"/>
</dbReference>
<dbReference type="PANTHER" id="PTHR42721:SF3">
    <property type="entry name" value="BETA-D-XYLOSIDASE 5-RELATED"/>
    <property type="match status" value="1"/>
</dbReference>
<reference evidence="7" key="1">
    <citation type="submission" date="2023-01" db="EMBL/GenBank/DDBJ databases">
        <title>Metagenome sequencing of chrysophaentin producing Chrysophaeum taylorii.</title>
        <authorList>
            <person name="Davison J."/>
            <person name="Bewley C."/>
        </authorList>
    </citation>
    <scope>NUCLEOTIDE SEQUENCE</scope>
    <source>
        <strain evidence="7">NIES-1699</strain>
    </source>
</reference>
<evidence type="ECO:0000259" key="6">
    <source>
        <dbReference type="SMART" id="SM01217"/>
    </source>
</evidence>
<dbReference type="SMART" id="SM01217">
    <property type="entry name" value="Fn3_like"/>
    <property type="match status" value="1"/>
</dbReference>
<dbReference type="InterPro" id="IPR001764">
    <property type="entry name" value="Glyco_hydro_3_N"/>
</dbReference>
<comment type="caution">
    <text evidence="7">The sequence shown here is derived from an EMBL/GenBank/DDBJ whole genome shotgun (WGS) entry which is preliminary data.</text>
</comment>
<gene>
    <name evidence="7" type="ORF">CTAYLR_002499</name>
</gene>
<dbReference type="InterPro" id="IPR036881">
    <property type="entry name" value="Glyco_hydro_3_C_sf"/>
</dbReference>
<name>A0AAD7XPY1_9STRA</name>
<dbReference type="EMBL" id="JAQMWT010000334">
    <property type="protein sequence ID" value="KAJ8604330.1"/>
    <property type="molecule type" value="Genomic_DNA"/>
</dbReference>
<evidence type="ECO:0000313" key="7">
    <source>
        <dbReference type="EMBL" id="KAJ8604330.1"/>
    </source>
</evidence>
<dbReference type="InterPro" id="IPR017853">
    <property type="entry name" value="GH"/>
</dbReference>
<sequence>MLFFFFFFFFFFQEVVLAGAHLVNNNNNNNNNPCVSQPYSGYPFCDEALGLDERIDDMLARMSVEEKISQLDTTSPGVPSLGLAAYNWWSEATHGISHVNNTPETPWESNFAFPITAAMSFNRSLWRATGAQIGREARAFMNAGAGYSSFWAPVVNLAREPRWGRNIETPGEDPVLSGEYAAQFVRGFERSSLDDGAHLQASACCKHFAANSMDKSTVAGVTYTRHNFSATIDDRDLLDSYLKPFETCVRVGQVSGLMCSYNAIDGVPSCANDWLLTDTARDAWGFDGYVTSDCDAVKDVWDEHHYARTPEQTVGVVLGAGTDVDCTAFVGAHAMYALDEGIITETLVDARLRNLLRVRMRLGHFDSSPSPLDGISFDKDVCTEEAKELARDGVRQSVALLKNTARGLPLVLGPDDRVALVGPTARLAETTARYYGGTPCGKDYTTLLDALSAVVADTTYAPGVPSVSSDSLDGIPEAVELAAKARAVVLALGTDLTLAMEGRDAVNITFSAGQLALVEAIAATRDVVAVVFTATPLDLRPLLGNPNVTAVLHVGQPSVQTPGIVDVVLGLKSPAGRLVQTVYPAEYQDAISIFDFSMRPGPSEWPRPDCPPPYSSCRNGTNPGRTYRFYAGTPVLPFGFGLSYSTFEYELVRRPNVALVGQQVAFAINVTNTGAIEADDVVLGFLAPPGAGREGMPLKSLVAFDRVTLAPGQTRTVWLYPDLSAFTFAKTPKSRRLEPVPGTYRFTVGVPETREFGMGFLDAGDLLALLPDGHSGGNNAAAAVAAAAG</sequence>
<dbReference type="Proteomes" id="UP001230188">
    <property type="component" value="Unassembled WGS sequence"/>
</dbReference>
<dbReference type="SUPFAM" id="SSF51445">
    <property type="entry name" value="(Trans)glycosidases"/>
    <property type="match status" value="1"/>
</dbReference>
<accession>A0AAD7XPY1</accession>
<dbReference type="GO" id="GO:0009044">
    <property type="term" value="F:xylan 1,4-beta-xylosidase activity"/>
    <property type="evidence" value="ECO:0007669"/>
    <property type="project" value="InterPro"/>
</dbReference>
<evidence type="ECO:0000256" key="2">
    <source>
        <dbReference type="ARBA" id="ARBA00022729"/>
    </source>
</evidence>
<keyword evidence="8" id="KW-1185">Reference proteome</keyword>
<dbReference type="InterPro" id="IPR044993">
    <property type="entry name" value="BXL"/>
</dbReference>
<dbReference type="SUPFAM" id="SSF52279">
    <property type="entry name" value="Beta-D-glucan exohydrolase, C-terminal domain"/>
    <property type="match status" value="1"/>
</dbReference>
<organism evidence="7 8">
    <name type="scientific">Chrysophaeum taylorii</name>
    <dbReference type="NCBI Taxonomy" id="2483200"/>
    <lineage>
        <taxon>Eukaryota</taxon>
        <taxon>Sar</taxon>
        <taxon>Stramenopiles</taxon>
        <taxon>Ochrophyta</taxon>
        <taxon>Pelagophyceae</taxon>
        <taxon>Pelagomonadales</taxon>
        <taxon>Pelagomonadaceae</taxon>
        <taxon>Chrysophaeum</taxon>
    </lineage>
</organism>
<keyword evidence="2 5" id="KW-0732">Signal</keyword>
<dbReference type="InterPro" id="IPR013783">
    <property type="entry name" value="Ig-like_fold"/>
</dbReference>
<feature type="signal peptide" evidence="5">
    <location>
        <begin position="1"/>
        <end position="18"/>
    </location>
</feature>
<comment type="similarity">
    <text evidence="1">Belongs to the glycosyl hydrolase 3 family.</text>
</comment>
<dbReference type="Pfam" id="PF14310">
    <property type="entry name" value="Fn3-like"/>
    <property type="match status" value="1"/>
</dbReference>
<dbReference type="Gene3D" id="3.20.20.300">
    <property type="entry name" value="Glycoside hydrolase, family 3, N-terminal domain"/>
    <property type="match status" value="1"/>
</dbReference>
<protein>
    <recommendedName>
        <fullName evidence="6">Fibronectin type III-like domain-containing protein</fullName>
    </recommendedName>
</protein>
<dbReference type="AlphaFoldDB" id="A0AAD7XPY1"/>
<evidence type="ECO:0000313" key="8">
    <source>
        <dbReference type="Proteomes" id="UP001230188"/>
    </source>
</evidence>
<dbReference type="Gene3D" id="2.60.40.10">
    <property type="entry name" value="Immunoglobulins"/>
    <property type="match status" value="1"/>
</dbReference>
<dbReference type="Pfam" id="PF01915">
    <property type="entry name" value="Glyco_hydro_3_C"/>
    <property type="match status" value="1"/>
</dbReference>
<dbReference type="GO" id="GO:0046556">
    <property type="term" value="F:alpha-L-arabinofuranosidase activity"/>
    <property type="evidence" value="ECO:0007669"/>
    <property type="project" value="TreeGrafter"/>
</dbReference>
<proteinExistence type="inferred from homology"/>
<evidence type="ECO:0000256" key="5">
    <source>
        <dbReference type="SAM" id="SignalP"/>
    </source>
</evidence>
<feature type="domain" description="Fibronectin type III-like" evidence="6">
    <location>
        <begin position="680"/>
        <end position="752"/>
    </location>
</feature>
<keyword evidence="4" id="KW-0326">Glycosidase</keyword>
<dbReference type="Pfam" id="PF00933">
    <property type="entry name" value="Glyco_hydro_3"/>
    <property type="match status" value="1"/>
</dbReference>
<feature type="chain" id="PRO_5042130322" description="Fibronectin type III-like domain-containing protein" evidence="5">
    <location>
        <begin position="19"/>
        <end position="789"/>
    </location>
</feature>